<protein>
    <submittedName>
        <fullName evidence="1">Uncharacterized protein</fullName>
    </submittedName>
</protein>
<evidence type="ECO:0000313" key="2">
    <source>
        <dbReference type="Proteomes" id="UP001595075"/>
    </source>
</evidence>
<keyword evidence="2" id="KW-1185">Reference proteome</keyword>
<gene>
    <name evidence="1" type="ORF">VTL71DRAFT_9514</name>
</gene>
<organism evidence="1 2">
    <name type="scientific">Oculimacula yallundae</name>
    <dbReference type="NCBI Taxonomy" id="86028"/>
    <lineage>
        <taxon>Eukaryota</taxon>
        <taxon>Fungi</taxon>
        <taxon>Dikarya</taxon>
        <taxon>Ascomycota</taxon>
        <taxon>Pezizomycotina</taxon>
        <taxon>Leotiomycetes</taxon>
        <taxon>Helotiales</taxon>
        <taxon>Ploettnerulaceae</taxon>
        <taxon>Oculimacula</taxon>
    </lineage>
</organism>
<evidence type="ECO:0000313" key="1">
    <source>
        <dbReference type="EMBL" id="KAL2060483.1"/>
    </source>
</evidence>
<sequence>MASFWVLKSGMDFGDAQKSLYLAKGFYEAIAKVYAALPGANLAFIIQRFAVSVGLAIIVHLQWRYGEIIEVEMALAYWQAALNAGTASSIYLDNPSFPEMIIKNSICDIAFQLGSHASAATYMHKACILHRTTGRQFQNFALGSI</sequence>
<dbReference type="EMBL" id="JAZHXI010000022">
    <property type="protein sequence ID" value="KAL2060483.1"/>
    <property type="molecule type" value="Genomic_DNA"/>
</dbReference>
<proteinExistence type="predicted"/>
<name>A0ABR4BS82_9HELO</name>
<reference evidence="1 2" key="1">
    <citation type="journal article" date="2024" name="Commun. Biol.">
        <title>Comparative genomic analysis of thermophilic fungi reveals convergent evolutionary adaptations and gene losses.</title>
        <authorList>
            <person name="Steindorff A.S."/>
            <person name="Aguilar-Pontes M.V."/>
            <person name="Robinson A.J."/>
            <person name="Andreopoulos B."/>
            <person name="LaButti K."/>
            <person name="Kuo A."/>
            <person name="Mondo S."/>
            <person name="Riley R."/>
            <person name="Otillar R."/>
            <person name="Haridas S."/>
            <person name="Lipzen A."/>
            <person name="Grimwood J."/>
            <person name="Schmutz J."/>
            <person name="Clum A."/>
            <person name="Reid I.D."/>
            <person name="Moisan M.C."/>
            <person name="Butler G."/>
            <person name="Nguyen T.T.M."/>
            <person name="Dewar K."/>
            <person name="Conant G."/>
            <person name="Drula E."/>
            <person name="Henrissat B."/>
            <person name="Hansel C."/>
            <person name="Singer S."/>
            <person name="Hutchinson M.I."/>
            <person name="de Vries R.P."/>
            <person name="Natvig D.O."/>
            <person name="Powell A.J."/>
            <person name="Tsang A."/>
            <person name="Grigoriev I.V."/>
        </authorList>
    </citation>
    <scope>NUCLEOTIDE SEQUENCE [LARGE SCALE GENOMIC DNA]</scope>
    <source>
        <strain evidence="1 2">CBS 494.80</strain>
    </source>
</reference>
<accession>A0ABR4BS82</accession>
<dbReference type="Proteomes" id="UP001595075">
    <property type="component" value="Unassembled WGS sequence"/>
</dbReference>
<comment type="caution">
    <text evidence="1">The sequence shown here is derived from an EMBL/GenBank/DDBJ whole genome shotgun (WGS) entry which is preliminary data.</text>
</comment>